<gene>
    <name evidence="2" type="ORF">GM50_22520</name>
</gene>
<evidence type="ECO:0000313" key="2">
    <source>
        <dbReference type="EMBL" id="KGA13371.1"/>
    </source>
</evidence>
<organism evidence="2">
    <name type="scientific">freshwater metagenome</name>
    <dbReference type="NCBI Taxonomy" id="449393"/>
    <lineage>
        <taxon>unclassified sequences</taxon>
        <taxon>metagenomes</taxon>
        <taxon>ecological metagenomes</taxon>
    </lineage>
</organism>
<reference evidence="2" key="1">
    <citation type="submission" date="2014-05" db="EMBL/GenBank/DDBJ databases">
        <title>Key roles for freshwater Actinobacteria revealed by deep metagenomic sequencing.</title>
        <authorList>
            <person name="Ghai R."/>
            <person name="Mizuno C.M."/>
            <person name="Picazo A."/>
            <person name="Camacho A."/>
            <person name="Rodriguez-Valera F."/>
        </authorList>
    </citation>
    <scope>NUCLEOTIDE SEQUENCE</scope>
</reference>
<sequence>MSPFGFTPPGDGSDDGSYDGSADNNGPEDFNEMLRAIQNQMREQFEKLGIPVDGMDNMQAMTPENLSALFSGLAGVGGLAGFGPSGSNPADPLPINTVRETAKKFVSTKGIAPLSTRDQSVVASAYEISEVWLNEATSFPSVLSPTAASAVNRADWVDLTIPGWHGDIAPLAQGLLEAMADLLAQATQEQGAEAPIPLDAIGGLLRGFIATMVATQLGQSIGTLASTVTGAHDAGLPILDPPRPVLIPENIAAWSADLEIPQSEIYLFHALRESAVARLFAHNPWLVSYIQSTITEYGRGIRIDLDAIQRQAEEAMSGFDPSQPIEGQVNLSIELNNGIFSPEESPQQKAALEKLETVFALIDGWTDDVVVTAAGDRMPNIEALRETHRRRRAAATPAQQLFAIFGKRVRLKIAMRCGLEYFPVQKISRTHLHLSHPLLCQMISLVFYRKAKSPAAHSNICLPLADIERLSEDFVCENYDDRSNKSNAPRIDL</sequence>
<proteinExistence type="predicted"/>
<feature type="region of interest" description="Disordered" evidence="1">
    <location>
        <begin position="1"/>
        <end position="29"/>
    </location>
</feature>
<evidence type="ECO:0008006" key="3">
    <source>
        <dbReference type="Google" id="ProtNLM"/>
    </source>
</evidence>
<dbReference type="Gene3D" id="1.20.150.30">
    <property type="entry name" value="Zincin-like metallopeptidase, N-terminal domain"/>
    <property type="match status" value="1"/>
</dbReference>
<dbReference type="InterPro" id="IPR042271">
    <property type="entry name" value="Zinicin_2_N"/>
</dbReference>
<dbReference type="PANTHER" id="PTHR39420:SF2">
    <property type="entry name" value="HYDROLASE"/>
    <property type="match status" value="1"/>
</dbReference>
<dbReference type="NCBIfam" id="TIGR03624">
    <property type="entry name" value="putative hydrolase"/>
    <property type="match status" value="1"/>
</dbReference>
<protein>
    <recommendedName>
        <fullName evidence="3">Hydrolase</fullName>
    </recommendedName>
</protein>
<dbReference type="InterPro" id="IPR018766">
    <property type="entry name" value="Zinicin_2"/>
</dbReference>
<dbReference type="PANTHER" id="PTHR39420">
    <property type="match status" value="1"/>
</dbReference>
<name>A0A094QGC5_9ZZZZ</name>
<comment type="caution">
    <text evidence="2">The sequence shown here is derived from an EMBL/GenBank/DDBJ whole genome shotgun (WGS) entry which is preliminary data.</text>
</comment>
<dbReference type="AlphaFoldDB" id="A0A094QGC5"/>
<dbReference type="SUPFAM" id="SSF55486">
    <property type="entry name" value="Metalloproteases ('zincins'), catalytic domain"/>
    <property type="match status" value="1"/>
</dbReference>
<dbReference type="Pfam" id="PF10103">
    <property type="entry name" value="Zincin_2"/>
    <property type="match status" value="1"/>
</dbReference>
<evidence type="ECO:0000256" key="1">
    <source>
        <dbReference type="SAM" id="MobiDB-lite"/>
    </source>
</evidence>
<accession>A0A094QGC5</accession>
<dbReference type="EMBL" id="JNSK01000171">
    <property type="protein sequence ID" value="KGA13371.1"/>
    <property type="molecule type" value="Genomic_DNA"/>
</dbReference>